<evidence type="ECO:0000259" key="7">
    <source>
        <dbReference type="PROSITE" id="PS51918"/>
    </source>
</evidence>
<protein>
    <submittedName>
        <fullName evidence="8">GeoRSP system radical SAM/SPASM protein</fullName>
    </submittedName>
</protein>
<accession>A0AAW4L2H3</accession>
<reference evidence="8 9" key="1">
    <citation type="submission" date="2021-05" db="EMBL/GenBank/DDBJ databases">
        <title>The draft genome of Geobacter pelophilus DSM 12255.</title>
        <authorList>
            <person name="Xu Z."/>
            <person name="Masuda Y."/>
            <person name="Itoh H."/>
            <person name="Senoo K."/>
        </authorList>
    </citation>
    <scope>NUCLEOTIDE SEQUENCE [LARGE SCALE GENOMIC DNA]</scope>
    <source>
        <strain evidence="8 9">DSM 12255</strain>
    </source>
</reference>
<dbReference type="EMBL" id="JAHCVJ010000004">
    <property type="protein sequence ID" value="MBT0664934.1"/>
    <property type="molecule type" value="Genomic_DNA"/>
</dbReference>
<dbReference type="InterPro" id="IPR006638">
    <property type="entry name" value="Elp3/MiaA/NifB-like_rSAM"/>
</dbReference>
<dbReference type="InterPro" id="IPR023885">
    <property type="entry name" value="4Fe4S-binding_SPASM_dom"/>
</dbReference>
<dbReference type="NCBIfam" id="TIGR04303">
    <property type="entry name" value="GeoRSP_rSAM"/>
    <property type="match status" value="1"/>
</dbReference>
<evidence type="ECO:0000313" key="8">
    <source>
        <dbReference type="EMBL" id="MBT0664934.1"/>
    </source>
</evidence>
<dbReference type="InterPro" id="IPR007197">
    <property type="entry name" value="rSAM"/>
</dbReference>
<dbReference type="SFLD" id="SFLDG01067">
    <property type="entry name" value="SPASM/twitch_domain_containing"/>
    <property type="match status" value="1"/>
</dbReference>
<evidence type="ECO:0000256" key="3">
    <source>
        <dbReference type="ARBA" id="ARBA00022691"/>
    </source>
</evidence>
<keyword evidence="5" id="KW-0408">Iron</keyword>
<dbReference type="InterPro" id="IPR058240">
    <property type="entry name" value="rSAM_sf"/>
</dbReference>
<keyword evidence="3" id="KW-0949">S-adenosyl-L-methionine</keyword>
<comment type="cofactor">
    <cofactor evidence="1">
        <name>[4Fe-4S] cluster</name>
        <dbReference type="ChEBI" id="CHEBI:49883"/>
    </cofactor>
</comment>
<dbReference type="GO" id="GO:0051539">
    <property type="term" value="F:4 iron, 4 sulfur cluster binding"/>
    <property type="evidence" value="ECO:0007669"/>
    <property type="project" value="UniProtKB-KW"/>
</dbReference>
<dbReference type="InterPro" id="IPR017200">
    <property type="entry name" value="PqqE-like"/>
</dbReference>
<keyword evidence="6" id="KW-0411">Iron-sulfur</keyword>
<evidence type="ECO:0000256" key="1">
    <source>
        <dbReference type="ARBA" id="ARBA00001966"/>
    </source>
</evidence>
<dbReference type="PIRSF" id="PIRSF037420">
    <property type="entry name" value="PQQ_syn_pqqE"/>
    <property type="match status" value="1"/>
</dbReference>
<evidence type="ECO:0000256" key="5">
    <source>
        <dbReference type="ARBA" id="ARBA00023004"/>
    </source>
</evidence>
<dbReference type="SFLD" id="SFLDG01386">
    <property type="entry name" value="main_SPASM_domain-containing"/>
    <property type="match status" value="1"/>
</dbReference>
<dbReference type="AlphaFoldDB" id="A0AAW4L2H3"/>
<keyword evidence="2" id="KW-0004">4Fe-4S</keyword>
<dbReference type="RefSeq" id="WP_214171708.1">
    <property type="nucleotide sequence ID" value="NZ_JAHCVJ010000004.1"/>
</dbReference>
<name>A0AAW4L2H3_9BACT</name>
<dbReference type="SMART" id="SM00729">
    <property type="entry name" value="Elp3"/>
    <property type="match status" value="1"/>
</dbReference>
<dbReference type="Gene3D" id="3.20.20.70">
    <property type="entry name" value="Aldolase class I"/>
    <property type="match status" value="1"/>
</dbReference>
<evidence type="ECO:0000256" key="2">
    <source>
        <dbReference type="ARBA" id="ARBA00022485"/>
    </source>
</evidence>
<dbReference type="PANTHER" id="PTHR11228:SF7">
    <property type="entry name" value="PQQA PEPTIDE CYCLASE"/>
    <property type="match status" value="1"/>
</dbReference>
<gene>
    <name evidence="8" type="ORF">KI809_11545</name>
</gene>
<sequence>MNEPVASGGGTPAWIVKAPLTINWALNNSCNFNCKHCYSRVDTGDELSQELLCAAMAKVAKMGVLAVNFGGGEPLLRSDLKEIASCAAKSGLQVSMNSNGYYIDRETASALKAAGFAKIGISIDSPLAEVHDSFRGVAGSHERACAALSHLSEAGIRTSISTVICKINHTEVDALLAFAKAHGAQQINFHNFKCSGLGMANRDELDLSPQEWRVFYRKALAAKENGAGLDISFDDPIIASLGLKGGAGSLVKGSVCGKLSLNIKSNGDITPCGFIPIVIGNIVRDDLAEIWRDSQVLDKLRHKEPTGKCVSCSSYDECLGGCSARALAVTGDFNNPDPHCWED</sequence>
<dbReference type="PROSITE" id="PS51918">
    <property type="entry name" value="RADICAL_SAM"/>
    <property type="match status" value="1"/>
</dbReference>
<dbReference type="InterPro" id="IPR027570">
    <property type="entry name" value="GeoRSP_rSAM"/>
</dbReference>
<evidence type="ECO:0000313" key="9">
    <source>
        <dbReference type="Proteomes" id="UP000811899"/>
    </source>
</evidence>
<dbReference type="GO" id="GO:0046872">
    <property type="term" value="F:metal ion binding"/>
    <property type="evidence" value="ECO:0007669"/>
    <property type="project" value="UniProtKB-KW"/>
</dbReference>
<dbReference type="CDD" id="cd21123">
    <property type="entry name" value="SPASM_MftC-like"/>
    <property type="match status" value="1"/>
</dbReference>
<organism evidence="8 9">
    <name type="scientific">Geoanaerobacter pelophilus</name>
    <dbReference type="NCBI Taxonomy" id="60036"/>
    <lineage>
        <taxon>Bacteria</taxon>
        <taxon>Pseudomonadati</taxon>
        <taxon>Thermodesulfobacteriota</taxon>
        <taxon>Desulfuromonadia</taxon>
        <taxon>Geobacterales</taxon>
        <taxon>Geobacteraceae</taxon>
        <taxon>Geoanaerobacter</taxon>
    </lineage>
</organism>
<keyword evidence="9" id="KW-1185">Reference proteome</keyword>
<dbReference type="NCBIfam" id="TIGR04085">
    <property type="entry name" value="rSAM_more_4Fe4S"/>
    <property type="match status" value="1"/>
</dbReference>
<dbReference type="Pfam" id="PF04055">
    <property type="entry name" value="Radical_SAM"/>
    <property type="match status" value="1"/>
</dbReference>
<dbReference type="InterPro" id="IPR050377">
    <property type="entry name" value="Radical_SAM_PqqE_MftC-like"/>
</dbReference>
<keyword evidence="4" id="KW-0479">Metal-binding</keyword>
<comment type="caution">
    <text evidence="8">The sequence shown here is derived from an EMBL/GenBank/DDBJ whole genome shotgun (WGS) entry which is preliminary data.</text>
</comment>
<dbReference type="Proteomes" id="UP000811899">
    <property type="component" value="Unassembled WGS sequence"/>
</dbReference>
<dbReference type="Pfam" id="PF13186">
    <property type="entry name" value="SPASM"/>
    <property type="match status" value="1"/>
</dbReference>
<proteinExistence type="predicted"/>
<evidence type="ECO:0000256" key="6">
    <source>
        <dbReference type="ARBA" id="ARBA00023014"/>
    </source>
</evidence>
<dbReference type="SUPFAM" id="SSF102114">
    <property type="entry name" value="Radical SAM enzymes"/>
    <property type="match status" value="1"/>
</dbReference>
<dbReference type="CDD" id="cd01335">
    <property type="entry name" value="Radical_SAM"/>
    <property type="match status" value="1"/>
</dbReference>
<evidence type="ECO:0000256" key="4">
    <source>
        <dbReference type="ARBA" id="ARBA00022723"/>
    </source>
</evidence>
<dbReference type="GO" id="GO:0003824">
    <property type="term" value="F:catalytic activity"/>
    <property type="evidence" value="ECO:0007669"/>
    <property type="project" value="InterPro"/>
</dbReference>
<dbReference type="PANTHER" id="PTHR11228">
    <property type="entry name" value="RADICAL SAM DOMAIN PROTEIN"/>
    <property type="match status" value="1"/>
</dbReference>
<dbReference type="InterPro" id="IPR013785">
    <property type="entry name" value="Aldolase_TIM"/>
</dbReference>
<feature type="domain" description="Radical SAM core" evidence="7">
    <location>
        <begin position="16"/>
        <end position="225"/>
    </location>
</feature>
<dbReference type="SFLD" id="SFLDS00029">
    <property type="entry name" value="Radical_SAM"/>
    <property type="match status" value="1"/>
</dbReference>